<feature type="domain" description="SIP-like Rossmann fold" evidence="1">
    <location>
        <begin position="71"/>
        <end position="161"/>
    </location>
</feature>
<evidence type="ECO:0000259" key="1">
    <source>
        <dbReference type="Pfam" id="PF04954"/>
    </source>
</evidence>
<dbReference type="RefSeq" id="WP_143030552.1">
    <property type="nucleotide sequence ID" value="NZ_FNNP01000002.1"/>
</dbReference>
<sequence length="162" mass="17882">MTVHPEFPQRSETPIPSLTYDAIRMALKHEATTRNMMDQTDTHAEITVQIKRGMLSFSPTNEDVLAHGNSAPDTIGQVILLADESADWTYPIHAPGGVSIIWHNHSEGTDFAAPAINGALTTPDHYLWVACEKSDALRMRGVFKNTSSVPAQSHILAYWSRS</sequence>
<dbReference type="AlphaFoldDB" id="A0A1H2XZJ3"/>
<dbReference type="InterPro" id="IPR039261">
    <property type="entry name" value="FNR_nucleotide-bd"/>
</dbReference>
<protein>
    <submittedName>
        <fullName evidence="2">Siderophore-interacting protein</fullName>
    </submittedName>
</protein>
<accession>A0A1H2XZJ3</accession>
<gene>
    <name evidence="2" type="ORF">SAMN05444358_102111</name>
</gene>
<dbReference type="Proteomes" id="UP000183400">
    <property type="component" value="Unassembled WGS sequence"/>
</dbReference>
<evidence type="ECO:0000313" key="2">
    <source>
        <dbReference type="EMBL" id="SDW98276.1"/>
    </source>
</evidence>
<evidence type="ECO:0000313" key="3">
    <source>
        <dbReference type="Proteomes" id="UP000183400"/>
    </source>
</evidence>
<dbReference type="Gene3D" id="3.40.50.80">
    <property type="entry name" value="Nucleotide-binding domain of ferredoxin-NADP reductase (FNR) module"/>
    <property type="match status" value="1"/>
</dbReference>
<dbReference type="OrthoDB" id="9814826at2"/>
<dbReference type="InterPro" id="IPR007037">
    <property type="entry name" value="SIP_rossman_dom"/>
</dbReference>
<reference evidence="3" key="1">
    <citation type="submission" date="2016-10" db="EMBL/GenBank/DDBJ databases">
        <authorList>
            <person name="Varghese N."/>
            <person name="Submissions S."/>
        </authorList>
    </citation>
    <scope>NUCLEOTIDE SEQUENCE [LARGE SCALE GENOMIC DNA]</scope>
    <source>
        <strain evidence="3">DSM 27839</strain>
    </source>
</reference>
<dbReference type="EMBL" id="FNNP01000002">
    <property type="protein sequence ID" value="SDW98276.1"/>
    <property type="molecule type" value="Genomic_DNA"/>
</dbReference>
<dbReference type="STRING" id="985054.SAMN05444358_102111"/>
<dbReference type="Pfam" id="PF04954">
    <property type="entry name" value="SIP"/>
    <property type="match status" value="1"/>
</dbReference>
<keyword evidence="3" id="KW-1185">Reference proteome</keyword>
<name>A0A1H2XZJ3_9RHOB</name>
<proteinExistence type="predicted"/>
<organism evidence="2 3">
    <name type="scientific">Ruegeria halocynthiae</name>
    <dbReference type="NCBI Taxonomy" id="985054"/>
    <lineage>
        <taxon>Bacteria</taxon>
        <taxon>Pseudomonadati</taxon>
        <taxon>Pseudomonadota</taxon>
        <taxon>Alphaproteobacteria</taxon>
        <taxon>Rhodobacterales</taxon>
        <taxon>Roseobacteraceae</taxon>
        <taxon>Ruegeria</taxon>
    </lineage>
</organism>